<gene>
    <name evidence="1" type="ORF">BJ138DRAFT_1074183</name>
</gene>
<reference evidence="1" key="1">
    <citation type="journal article" date="2021" name="New Phytol.">
        <title>Evolutionary innovations through gain and loss of genes in the ectomycorrhizal Boletales.</title>
        <authorList>
            <person name="Wu G."/>
            <person name="Miyauchi S."/>
            <person name="Morin E."/>
            <person name="Kuo A."/>
            <person name="Drula E."/>
            <person name="Varga T."/>
            <person name="Kohler A."/>
            <person name="Feng B."/>
            <person name="Cao Y."/>
            <person name="Lipzen A."/>
            <person name="Daum C."/>
            <person name="Hundley H."/>
            <person name="Pangilinan J."/>
            <person name="Johnson J."/>
            <person name="Barry K."/>
            <person name="LaButti K."/>
            <person name="Ng V."/>
            <person name="Ahrendt S."/>
            <person name="Min B."/>
            <person name="Choi I.G."/>
            <person name="Park H."/>
            <person name="Plett J.M."/>
            <person name="Magnuson J."/>
            <person name="Spatafora J.W."/>
            <person name="Nagy L.G."/>
            <person name="Henrissat B."/>
            <person name="Grigoriev I.V."/>
            <person name="Yang Z.L."/>
            <person name="Xu J."/>
            <person name="Martin F.M."/>
        </authorList>
    </citation>
    <scope>NUCLEOTIDE SEQUENCE</scope>
    <source>
        <strain evidence="1">ATCC 28755</strain>
    </source>
</reference>
<evidence type="ECO:0000313" key="1">
    <source>
        <dbReference type="EMBL" id="KAH7903315.1"/>
    </source>
</evidence>
<organism evidence="1 2">
    <name type="scientific">Hygrophoropsis aurantiaca</name>
    <dbReference type="NCBI Taxonomy" id="72124"/>
    <lineage>
        <taxon>Eukaryota</taxon>
        <taxon>Fungi</taxon>
        <taxon>Dikarya</taxon>
        <taxon>Basidiomycota</taxon>
        <taxon>Agaricomycotina</taxon>
        <taxon>Agaricomycetes</taxon>
        <taxon>Agaricomycetidae</taxon>
        <taxon>Boletales</taxon>
        <taxon>Coniophorineae</taxon>
        <taxon>Hygrophoropsidaceae</taxon>
        <taxon>Hygrophoropsis</taxon>
    </lineage>
</organism>
<protein>
    <submittedName>
        <fullName evidence="1">Uncharacterized protein</fullName>
    </submittedName>
</protein>
<comment type="caution">
    <text evidence="1">The sequence shown here is derived from an EMBL/GenBank/DDBJ whole genome shotgun (WGS) entry which is preliminary data.</text>
</comment>
<dbReference type="Proteomes" id="UP000790377">
    <property type="component" value="Unassembled WGS sequence"/>
</dbReference>
<evidence type="ECO:0000313" key="2">
    <source>
        <dbReference type="Proteomes" id="UP000790377"/>
    </source>
</evidence>
<accession>A0ACB7ZQG5</accession>
<name>A0ACB7ZQG5_9AGAM</name>
<keyword evidence="2" id="KW-1185">Reference proteome</keyword>
<dbReference type="EMBL" id="MU269055">
    <property type="protein sequence ID" value="KAH7903315.1"/>
    <property type="molecule type" value="Genomic_DNA"/>
</dbReference>
<proteinExistence type="predicted"/>
<sequence>MSPSPTVRDRQRTIKAQSMPIVPSVMQIYGGANGPLTQRQIQQSSPNSNMSPQSKRSSPPPQMTQNTTAASKLPSPPHQSSHIREDVMQEQYSPPPPPMHSLSQPNIHQQIPPLPTHSLSQPNIHSHMPVNPPMGYPRPINRVPPPQFLTSYTTMEENWQMTDELMAEIERADLAQALSQQPAGPGMSGVAYAGGAASGAVYVRETSSPLKDPVVDRVRMNDRSSPKEIDGGQLSGGSAGRRGTRTDRDRDVQYGGESVRPHNRPLPASQAGSPTFSQQSQPTPQGNASDRTSPMYHTPLGSSGGETAAGDYISYKRESYQSSVGSHTRMPTPPQQRKASNTSSADSMRATPPAASKLASQTPPLQAMKTRTPDKSLPVQEEPEDDIAALKNDDDHLHQYDRGMMDSRNAHRDDDDDTLIENESEDNLDVNRDRDGEPESYTPRSPVVALPDIYPARQFNGAQPANTRVAGLTKHHRNGSTDQLGLRSLDTAVFQKPAPRPAEDNQHTLRHQHSQIHHYDSREQHPNMHPLRQQIVPSDDQHSVDDHPTSAYVQAYFQSPRPGAPIPPTPHSQTAAPSPLISSMHASPAPPVGSPYPYPFSHVRRNHTYAGYPTQPAPSSNYDPNHPSAIEEQLALQMQMYALNNHAAMSDSTFSPSSTPFPGAGYNPWTFLQASRAFGGKRFDSTMSLQSSPSHQPVSLPFPTARGRGLKRRERSANLRVHGATRQKVKPPPRVDSTQPRETSPEPDSSGEETAGEDRYEIGDEGAWMNGTQDDGDAEWVDEDEDEKEDLLDLEYHPSYVSNIERRRRKWDSRWEALEQAFRALDCETDTTMVLLAAPSHSTKLHALTSRSIRREPSFRSSPAMTNIRNSFRAIASRRRAARSQGHGSSLVDRLMLSSNGSGDGSDGSSESREEDLKRALETALGSLGALRSIYDHRVARWEDEMGRINDERESVQMLLHQILGGPMQNGNGLGRMA</sequence>